<dbReference type="InterPro" id="IPR004636">
    <property type="entry name" value="AcOrn/SuccOrn_fam"/>
</dbReference>
<dbReference type="PROSITE" id="PS00600">
    <property type="entry name" value="AA_TRANSFER_CLASS_3"/>
    <property type="match status" value="1"/>
</dbReference>
<dbReference type="KEGG" id="dfa:DFA_06383"/>
<dbReference type="OMA" id="MVPGFKY"/>
<dbReference type="OrthoDB" id="10261433at2759"/>
<evidence type="ECO:0000256" key="2">
    <source>
        <dbReference type="ARBA" id="ARBA00004173"/>
    </source>
</evidence>
<evidence type="ECO:0000256" key="10">
    <source>
        <dbReference type="RuleBase" id="RU003560"/>
    </source>
</evidence>
<gene>
    <name evidence="11" type="primary">argD</name>
    <name evidence="11" type="ORF">DFA_06383</name>
</gene>
<sequence>MTADARRATLVSLCHFPSSPNQSINRYASQSSVDEAPQLLFDKIPATTAVIVDDCLYVMVSIRTLAKPTTSLTYSTSSSLVKKPELLDINIHGSKDTAKIIDLHNKVIMNTYARVPNLVMDHGKNAHLYDVKGDRYIDFTAGIAVNALGHADEEVLRVMTEQGAKLTHISNVYFNAPAIELAQKLIAYSSFDKCFFANSGTEANEGALKFARRHGLSKNPNKINVIAFTHGFSGRSMGALSCTHKSKYREIYGPLVPGIAFADYNNIDSVRELISDNTCAVLIEPVQGEGGLEAARPDFMQDLEKLCREHDALLIVDEVQCGVGRTGRLWAHERLGVQPDIMTLAKPLANGLPIGAILVREHVAQVIGQGDHGTTYGGGPLVCAVANNVFGRIANEDFLREVRVKGARIVTRLTQISKSSHGQPIIDIRTTGGLFVGVEFDHPVKELIAFANTHHKVLFISAGDNTIRLCPSLTVPQEDIDIAIDAIEAYLKSKEKSNHNKSIDYIIYFE</sequence>
<evidence type="ECO:0000256" key="6">
    <source>
        <dbReference type="ARBA" id="ARBA00022576"/>
    </source>
</evidence>
<comment type="pathway">
    <text evidence="3">Amino-acid biosynthesis; L-arginine biosynthesis; N(2)-acetyl-L-ornithine from L-glutamate: step 4/4.</text>
</comment>
<evidence type="ECO:0000313" key="11">
    <source>
        <dbReference type="EMBL" id="EGG24235.1"/>
    </source>
</evidence>
<dbReference type="PANTHER" id="PTHR11986">
    <property type="entry name" value="AMINOTRANSFERASE CLASS III"/>
    <property type="match status" value="1"/>
</dbReference>
<comment type="similarity">
    <text evidence="4 10">Belongs to the class-III pyridoxal-phosphate-dependent aminotransferase family.</text>
</comment>
<dbReference type="STRING" id="1054147.F4PIU9"/>
<dbReference type="Gene3D" id="3.90.1150.10">
    <property type="entry name" value="Aspartate Aminotransferase, domain 1"/>
    <property type="match status" value="1"/>
</dbReference>
<comment type="cofactor">
    <cofactor evidence="1">
        <name>pyridoxal 5'-phosphate</name>
        <dbReference type="ChEBI" id="CHEBI:597326"/>
    </cofactor>
</comment>
<dbReference type="RefSeq" id="XP_004362086.1">
    <property type="nucleotide sequence ID" value="XM_004362029.1"/>
</dbReference>
<protein>
    <recommendedName>
        <fullName evidence="5">acetylornithine transaminase</fullName>
        <ecNumber evidence="5">2.6.1.11</ecNumber>
    </recommendedName>
</protein>
<dbReference type="Gene3D" id="3.40.640.10">
    <property type="entry name" value="Type I PLP-dependent aspartate aminotransferase-like (Major domain)"/>
    <property type="match status" value="1"/>
</dbReference>
<dbReference type="InterPro" id="IPR015424">
    <property type="entry name" value="PyrdxlP-dep_Trfase"/>
</dbReference>
<evidence type="ECO:0000256" key="1">
    <source>
        <dbReference type="ARBA" id="ARBA00001933"/>
    </source>
</evidence>
<dbReference type="FunFam" id="3.40.640.10:FF:000004">
    <property type="entry name" value="Acetylornithine aminotransferase"/>
    <property type="match status" value="1"/>
</dbReference>
<dbReference type="EC" id="2.6.1.11" evidence="5"/>
<evidence type="ECO:0000256" key="3">
    <source>
        <dbReference type="ARBA" id="ARBA00005024"/>
    </source>
</evidence>
<accession>F4PIU9</accession>
<dbReference type="HAMAP" id="MF_01107">
    <property type="entry name" value="ArgD_aminotrans_3"/>
    <property type="match status" value="1"/>
</dbReference>
<comment type="subcellular location">
    <subcellularLocation>
        <location evidence="2">Mitochondrion</location>
    </subcellularLocation>
</comment>
<dbReference type="InterPro" id="IPR050103">
    <property type="entry name" value="Class-III_PLP-dep_AT"/>
</dbReference>
<dbReference type="InterPro" id="IPR015422">
    <property type="entry name" value="PyrdxlP-dep_Trfase_small"/>
</dbReference>
<keyword evidence="9 10" id="KW-0663">Pyridoxal phosphate</keyword>
<dbReference type="GeneID" id="14876232"/>
<dbReference type="CDD" id="cd00610">
    <property type="entry name" value="OAT_like"/>
    <property type="match status" value="1"/>
</dbReference>
<name>F4PIU9_CACFS</name>
<evidence type="ECO:0000256" key="9">
    <source>
        <dbReference type="ARBA" id="ARBA00022898"/>
    </source>
</evidence>
<keyword evidence="6" id="KW-0032">Aminotransferase</keyword>
<dbReference type="InterPro" id="IPR049704">
    <property type="entry name" value="Aminotrans_3_PPA_site"/>
</dbReference>
<dbReference type="Pfam" id="PF00202">
    <property type="entry name" value="Aminotran_3"/>
    <property type="match status" value="1"/>
</dbReference>
<evidence type="ECO:0000256" key="7">
    <source>
        <dbReference type="ARBA" id="ARBA00022605"/>
    </source>
</evidence>
<evidence type="ECO:0000313" key="12">
    <source>
        <dbReference type="Proteomes" id="UP000007797"/>
    </source>
</evidence>
<dbReference type="GO" id="GO:0003992">
    <property type="term" value="F:N2-acetyl-L-ornithine:2-oxoglutarate 5-aminotransferase activity"/>
    <property type="evidence" value="ECO:0007669"/>
    <property type="project" value="UniProtKB-EC"/>
</dbReference>
<keyword evidence="12" id="KW-1185">Reference proteome</keyword>
<dbReference type="NCBIfam" id="NF002325">
    <property type="entry name" value="PRK01278.1"/>
    <property type="match status" value="1"/>
</dbReference>
<dbReference type="PIRSF" id="PIRSF000521">
    <property type="entry name" value="Transaminase_4ab_Lys_Orn"/>
    <property type="match status" value="1"/>
</dbReference>
<dbReference type="AlphaFoldDB" id="F4PIU9"/>
<keyword evidence="7" id="KW-0028">Amino-acid biosynthesis</keyword>
<dbReference type="Proteomes" id="UP000007797">
    <property type="component" value="Unassembled WGS sequence"/>
</dbReference>
<dbReference type="InterPro" id="IPR015421">
    <property type="entry name" value="PyrdxlP-dep_Trfase_major"/>
</dbReference>
<organism evidence="11 12">
    <name type="scientific">Cavenderia fasciculata</name>
    <name type="common">Slime mold</name>
    <name type="synonym">Dictyostelium fasciculatum</name>
    <dbReference type="NCBI Taxonomy" id="261658"/>
    <lineage>
        <taxon>Eukaryota</taxon>
        <taxon>Amoebozoa</taxon>
        <taxon>Evosea</taxon>
        <taxon>Eumycetozoa</taxon>
        <taxon>Dictyostelia</taxon>
        <taxon>Acytosteliales</taxon>
        <taxon>Cavenderiaceae</taxon>
        <taxon>Cavenderia</taxon>
    </lineage>
</organism>
<keyword evidence="8" id="KW-0808">Transferase</keyword>
<evidence type="ECO:0000256" key="5">
    <source>
        <dbReference type="ARBA" id="ARBA00012919"/>
    </source>
</evidence>
<proteinExistence type="inferred from homology"/>
<dbReference type="PANTHER" id="PTHR11986:SF79">
    <property type="entry name" value="ACETYLORNITHINE AMINOTRANSFERASE, MITOCHONDRIAL"/>
    <property type="match status" value="1"/>
</dbReference>
<dbReference type="UniPathway" id="UPA00068">
    <property type="reaction ID" value="UER00109"/>
</dbReference>
<dbReference type="InterPro" id="IPR005814">
    <property type="entry name" value="Aminotrans_3"/>
</dbReference>
<dbReference type="EMBL" id="GL883007">
    <property type="protein sequence ID" value="EGG24235.1"/>
    <property type="molecule type" value="Genomic_DNA"/>
</dbReference>
<dbReference type="GO" id="GO:0042802">
    <property type="term" value="F:identical protein binding"/>
    <property type="evidence" value="ECO:0007669"/>
    <property type="project" value="TreeGrafter"/>
</dbReference>
<dbReference type="GO" id="GO:0030170">
    <property type="term" value="F:pyridoxal phosphate binding"/>
    <property type="evidence" value="ECO:0007669"/>
    <property type="project" value="InterPro"/>
</dbReference>
<evidence type="ECO:0000256" key="8">
    <source>
        <dbReference type="ARBA" id="ARBA00022679"/>
    </source>
</evidence>
<dbReference type="GO" id="GO:0006526">
    <property type="term" value="P:L-arginine biosynthetic process"/>
    <property type="evidence" value="ECO:0007669"/>
    <property type="project" value="UniProtKB-UniPathway"/>
</dbReference>
<evidence type="ECO:0000256" key="4">
    <source>
        <dbReference type="ARBA" id="ARBA00008954"/>
    </source>
</evidence>
<dbReference type="GO" id="GO:0005759">
    <property type="term" value="C:mitochondrial matrix"/>
    <property type="evidence" value="ECO:0007669"/>
    <property type="project" value="TreeGrafter"/>
</dbReference>
<dbReference type="SUPFAM" id="SSF53383">
    <property type="entry name" value="PLP-dependent transferases"/>
    <property type="match status" value="1"/>
</dbReference>
<dbReference type="NCBIfam" id="TIGR00707">
    <property type="entry name" value="argD"/>
    <property type="match status" value="1"/>
</dbReference>
<reference evidence="12" key="1">
    <citation type="journal article" date="2011" name="Genome Res.">
        <title>Phylogeny-wide analysis of social amoeba genomes highlights ancient origins for complex intercellular communication.</title>
        <authorList>
            <person name="Heidel A.J."/>
            <person name="Lawal H.M."/>
            <person name="Felder M."/>
            <person name="Schilde C."/>
            <person name="Helps N.R."/>
            <person name="Tunggal B."/>
            <person name="Rivero F."/>
            <person name="John U."/>
            <person name="Schleicher M."/>
            <person name="Eichinger L."/>
            <person name="Platzer M."/>
            <person name="Noegel A.A."/>
            <person name="Schaap P."/>
            <person name="Gloeckner G."/>
        </authorList>
    </citation>
    <scope>NUCLEOTIDE SEQUENCE [LARGE SCALE GENOMIC DNA]</scope>
    <source>
        <strain evidence="12">SH3</strain>
    </source>
</reference>